<name>A0ABW4N0D2_9CAUL</name>
<feature type="transmembrane region" description="Helical" evidence="6">
    <location>
        <begin position="252"/>
        <end position="270"/>
    </location>
</feature>
<gene>
    <name evidence="8" type="ORF">ACFSC0_08330</name>
</gene>
<protein>
    <submittedName>
        <fullName evidence="8">DMT family transporter</fullName>
    </submittedName>
</protein>
<organism evidence="8 9">
    <name type="scientific">Phenylobacterium terrae</name>
    <dbReference type="NCBI Taxonomy" id="2665495"/>
    <lineage>
        <taxon>Bacteria</taxon>
        <taxon>Pseudomonadati</taxon>
        <taxon>Pseudomonadota</taxon>
        <taxon>Alphaproteobacteria</taxon>
        <taxon>Caulobacterales</taxon>
        <taxon>Caulobacteraceae</taxon>
        <taxon>Phenylobacterium</taxon>
    </lineage>
</organism>
<keyword evidence="9" id="KW-1185">Reference proteome</keyword>
<reference evidence="9" key="1">
    <citation type="journal article" date="2019" name="Int. J. Syst. Evol. Microbiol.">
        <title>The Global Catalogue of Microorganisms (GCM) 10K type strain sequencing project: providing services to taxonomists for standard genome sequencing and annotation.</title>
        <authorList>
            <consortium name="The Broad Institute Genomics Platform"/>
            <consortium name="The Broad Institute Genome Sequencing Center for Infectious Disease"/>
            <person name="Wu L."/>
            <person name="Ma J."/>
        </authorList>
    </citation>
    <scope>NUCLEOTIDE SEQUENCE [LARGE SCALE GENOMIC DNA]</scope>
    <source>
        <strain evidence="9">DFY28</strain>
    </source>
</reference>
<comment type="similarity">
    <text evidence="2">Belongs to the drug/metabolite transporter (DMT) superfamily. 10 TMS drug/metabolite exporter (DME) (TC 2.A.7.3) family.</text>
</comment>
<dbReference type="SUPFAM" id="SSF103481">
    <property type="entry name" value="Multidrug resistance efflux transporter EmrE"/>
    <property type="match status" value="2"/>
</dbReference>
<dbReference type="PANTHER" id="PTHR22911:SF6">
    <property type="entry name" value="SOLUTE CARRIER FAMILY 35 MEMBER G1"/>
    <property type="match status" value="1"/>
</dbReference>
<feature type="transmembrane region" description="Helical" evidence="6">
    <location>
        <begin position="168"/>
        <end position="192"/>
    </location>
</feature>
<proteinExistence type="inferred from homology"/>
<dbReference type="Proteomes" id="UP001597237">
    <property type="component" value="Unassembled WGS sequence"/>
</dbReference>
<keyword evidence="3 6" id="KW-0812">Transmembrane</keyword>
<feature type="transmembrane region" description="Helical" evidence="6">
    <location>
        <begin position="198"/>
        <end position="216"/>
    </location>
</feature>
<dbReference type="InterPro" id="IPR037185">
    <property type="entry name" value="EmrE-like"/>
</dbReference>
<evidence type="ECO:0000313" key="9">
    <source>
        <dbReference type="Proteomes" id="UP001597237"/>
    </source>
</evidence>
<evidence type="ECO:0000259" key="7">
    <source>
        <dbReference type="Pfam" id="PF00892"/>
    </source>
</evidence>
<feature type="domain" description="EamA" evidence="7">
    <location>
        <begin position="141"/>
        <end position="269"/>
    </location>
</feature>
<dbReference type="PANTHER" id="PTHR22911">
    <property type="entry name" value="ACYL-MALONYL CONDENSING ENZYME-RELATED"/>
    <property type="match status" value="1"/>
</dbReference>
<evidence type="ECO:0000256" key="5">
    <source>
        <dbReference type="ARBA" id="ARBA00023136"/>
    </source>
</evidence>
<evidence type="ECO:0000256" key="2">
    <source>
        <dbReference type="ARBA" id="ARBA00009853"/>
    </source>
</evidence>
<dbReference type="EMBL" id="JBHUEY010000001">
    <property type="protein sequence ID" value="MFD1783396.1"/>
    <property type="molecule type" value="Genomic_DNA"/>
</dbReference>
<evidence type="ECO:0000256" key="1">
    <source>
        <dbReference type="ARBA" id="ARBA00004141"/>
    </source>
</evidence>
<comment type="caution">
    <text evidence="8">The sequence shown here is derived from an EMBL/GenBank/DDBJ whole genome shotgun (WGS) entry which is preliminary data.</text>
</comment>
<feature type="transmembrane region" description="Helical" evidence="6">
    <location>
        <begin position="56"/>
        <end position="75"/>
    </location>
</feature>
<feature type="transmembrane region" description="Helical" evidence="6">
    <location>
        <begin position="87"/>
        <end position="104"/>
    </location>
</feature>
<feature type="transmembrane region" description="Helical" evidence="6">
    <location>
        <begin position="111"/>
        <end position="129"/>
    </location>
</feature>
<feature type="domain" description="EamA" evidence="7">
    <location>
        <begin position="2"/>
        <end position="127"/>
    </location>
</feature>
<feature type="transmembrane region" description="Helical" evidence="6">
    <location>
        <begin position="24"/>
        <end position="44"/>
    </location>
</feature>
<accession>A0ABW4N0D2</accession>
<feature type="transmembrane region" description="Helical" evidence="6">
    <location>
        <begin position="135"/>
        <end position="156"/>
    </location>
</feature>
<evidence type="ECO:0000313" key="8">
    <source>
        <dbReference type="EMBL" id="MFD1783396.1"/>
    </source>
</evidence>
<sequence length="286" mass="30564">MVASALGFTVMTTLIKYLGDDYPAALQTFYRQVAGFIVLLPIILQRRGAAFATTRPGILIFRASAGTLGMILSFYAFQKMPLADANALSFTRTLWMVPLAAFVVRETVGPMRIAAAVVGFLGVLVMIRPGAGGEFAVGLPALAMLAASFLFALTITGMKVMTRDHSPMVLLVWSATLGVVFALPGALFVWRWPAPMDLVLLCAMGVIGTITQGCYIKGMSIGDAAAMAPIDYIRLVFAAAIGFVLFHDVPGVWTLVGAAIVVASTLFITWREHRLAQAAKRLGDES</sequence>
<feature type="transmembrane region" description="Helical" evidence="6">
    <location>
        <begin position="228"/>
        <end position="246"/>
    </location>
</feature>
<dbReference type="Pfam" id="PF00892">
    <property type="entry name" value="EamA"/>
    <property type="match status" value="2"/>
</dbReference>
<keyword evidence="5 6" id="KW-0472">Membrane</keyword>
<evidence type="ECO:0000256" key="4">
    <source>
        <dbReference type="ARBA" id="ARBA00022989"/>
    </source>
</evidence>
<dbReference type="RefSeq" id="WP_377284096.1">
    <property type="nucleotide sequence ID" value="NZ_JBHRSI010000010.1"/>
</dbReference>
<evidence type="ECO:0000256" key="6">
    <source>
        <dbReference type="SAM" id="Phobius"/>
    </source>
</evidence>
<evidence type="ECO:0000256" key="3">
    <source>
        <dbReference type="ARBA" id="ARBA00022692"/>
    </source>
</evidence>
<keyword evidence="4 6" id="KW-1133">Transmembrane helix</keyword>
<comment type="subcellular location">
    <subcellularLocation>
        <location evidence="1">Membrane</location>
        <topology evidence="1">Multi-pass membrane protein</topology>
    </subcellularLocation>
</comment>
<dbReference type="InterPro" id="IPR000620">
    <property type="entry name" value="EamA_dom"/>
</dbReference>